<dbReference type="Gene3D" id="1.10.443.10">
    <property type="entry name" value="Intergrase catalytic core"/>
    <property type="match status" value="1"/>
</dbReference>
<protein>
    <submittedName>
        <fullName evidence="4">Phage integrase family protein</fullName>
    </submittedName>
</protein>
<dbReference type="OrthoDB" id="6814137at2"/>
<accession>A1VWH3</accession>
<keyword evidence="4" id="KW-0614">Plasmid</keyword>
<dbReference type="GO" id="GO:0015074">
    <property type="term" value="P:DNA integration"/>
    <property type="evidence" value="ECO:0007669"/>
    <property type="project" value="UniProtKB-KW"/>
</dbReference>
<evidence type="ECO:0000256" key="1">
    <source>
        <dbReference type="ARBA" id="ARBA00022908"/>
    </source>
</evidence>
<dbReference type="GO" id="GO:0003677">
    <property type="term" value="F:DNA binding"/>
    <property type="evidence" value="ECO:0007669"/>
    <property type="project" value="InterPro"/>
</dbReference>
<keyword evidence="2" id="KW-0233">DNA recombination</keyword>
<dbReference type="KEGG" id="pna:Pnap_4939"/>
<dbReference type="PANTHER" id="PTHR30349">
    <property type="entry name" value="PHAGE INTEGRASE-RELATED"/>
    <property type="match status" value="1"/>
</dbReference>
<evidence type="ECO:0000313" key="4">
    <source>
        <dbReference type="EMBL" id="ABM40001.1"/>
    </source>
</evidence>
<evidence type="ECO:0000259" key="3">
    <source>
        <dbReference type="PROSITE" id="PS51898"/>
    </source>
</evidence>
<name>A1VWH3_POLNA</name>
<dbReference type="HOGENOM" id="CLU_068392_0_0_4"/>
<dbReference type="AlphaFoldDB" id="A1VWH3"/>
<dbReference type="SUPFAM" id="SSF56349">
    <property type="entry name" value="DNA breaking-rejoining enzymes"/>
    <property type="match status" value="1"/>
</dbReference>
<reference evidence="5" key="1">
    <citation type="journal article" date="2009" name="Environ. Microbiol.">
        <title>The genome of Polaromonas naphthalenivorans strain CJ2, isolated from coal tar-contaminated sediment, reveals physiological and metabolic versatility and evolution through extensive horizontal gene transfer.</title>
        <authorList>
            <person name="Yagi J.M."/>
            <person name="Sims D."/>
            <person name="Brettin T."/>
            <person name="Bruce D."/>
            <person name="Madsen E.L."/>
        </authorList>
    </citation>
    <scope>NUCLEOTIDE SEQUENCE [LARGE SCALE GENOMIC DNA]</scope>
    <source>
        <strain evidence="5">CJ2</strain>
        <plasmid evidence="5">Plasmid pPNAP03</plasmid>
    </source>
</reference>
<dbReference type="RefSeq" id="WP_011798372.1">
    <property type="nucleotide sequence ID" value="NC_008759.1"/>
</dbReference>
<keyword evidence="1" id="KW-0229">DNA integration</keyword>
<dbReference type="PANTHER" id="PTHR30349:SF64">
    <property type="entry name" value="PROPHAGE INTEGRASE INTD-RELATED"/>
    <property type="match status" value="1"/>
</dbReference>
<dbReference type="InterPro" id="IPR011010">
    <property type="entry name" value="DNA_brk_join_enz"/>
</dbReference>
<dbReference type="GO" id="GO:0006310">
    <property type="term" value="P:DNA recombination"/>
    <property type="evidence" value="ECO:0007669"/>
    <property type="project" value="UniProtKB-KW"/>
</dbReference>
<evidence type="ECO:0000256" key="2">
    <source>
        <dbReference type="ARBA" id="ARBA00023172"/>
    </source>
</evidence>
<dbReference type="InterPro" id="IPR002104">
    <property type="entry name" value="Integrase_catalytic"/>
</dbReference>
<geneLocation type="plasmid" evidence="4 5">
    <name>pPNAP03</name>
</geneLocation>
<evidence type="ECO:0000313" key="5">
    <source>
        <dbReference type="Proteomes" id="UP000000644"/>
    </source>
</evidence>
<feature type="domain" description="Tyr recombinase" evidence="3">
    <location>
        <begin position="125"/>
        <end position="305"/>
    </location>
</feature>
<proteinExistence type="predicted"/>
<dbReference type="Proteomes" id="UP000000644">
    <property type="component" value="Plasmid pPNAP03"/>
</dbReference>
<organism evidence="4 5">
    <name type="scientific">Polaromonas naphthalenivorans (strain CJ2)</name>
    <dbReference type="NCBI Taxonomy" id="365044"/>
    <lineage>
        <taxon>Bacteria</taxon>
        <taxon>Pseudomonadati</taxon>
        <taxon>Pseudomonadota</taxon>
        <taxon>Betaproteobacteria</taxon>
        <taxon>Burkholderiales</taxon>
        <taxon>Comamonadaceae</taxon>
        <taxon>Polaromonas</taxon>
    </lineage>
</organism>
<dbReference type="Pfam" id="PF00589">
    <property type="entry name" value="Phage_integrase"/>
    <property type="match status" value="1"/>
</dbReference>
<keyword evidence="5" id="KW-1185">Reference proteome</keyword>
<dbReference type="EMBL" id="CP000532">
    <property type="protein sequence ID" value="ABM40001.1"/>
    <property type="molecule type" value="Genomic_DNA"/>
</dbReference>
<dbReference type="InterPro" id="IPR013762">
    <property type="entry name" value="Integrase-like_cat_sf"/>
</dbReference>
<dbReference type="InterPro" id="IPR050090">
    <property type="entry name" value="Tyrosine_recombinase_XerCD"/>
</dbReference>
<sequence>MTVENTLVLFAYDAQDWVTQPGMAFDAFLAGYRFEGRHLRASSFVVYRGMFMRLHDWLGQQDKNLFSLNARLINEFLDSRTLSAESRHRYLLLYTTLLAHLADFKAAQANPAHALLLEQEAPERGNPEWLTAAEAQAFLTTAAPGSGWKQLRNRALAHTVLGAALHSSEVLSLKLSDLNRKRDVVETIWIRPNGPRPSRVVPVQRFALTAIEAWLAERSVRGLPGALVFPASPAGGPISPATLFRQVRATLVKAGISRRYEGPTLLRNTCGALWLSTHPAPQVMQWMGHATLRTTELLLGKSENR</sequence>
<gene>
    <name evidence="4" type="ordered locus">Pnap_4939</name>
</gene>
<dbReference type="PROSITE" id="PS51898">
    <property type="entry name" value="TYR_RECOMBINASE"/>
    <property type="match status" value="1"/>
</dbReference>